<dbReference type="Proteomes" id="UP000664203">
    <property type="component" value="Unassembled WGS sequence"/>
</dbReference>
<sequence length="90" mass="10420">MTKGLLLGRFGLFIDLIWAGIISNLAQHFSDQAFGSDSTFGISEDVFEFIILFLIAWRIWKDLQESMSEYRTNDLMEPLFVVWILILAML</sequence>
<evidence type="ECO:0000256" key="1">
    <source>
        <dbReference type="SAM" id="Phobius"/>
    </source>
</evidence>
<keyword evidence="1" id="KW-0812">Transmembrane</keyword>
<keyword evidence="1" id="KW-0472">Membrane</keyword>
<reference evidence="2" key="1">
    <citation type="submission" date="2021-03" db="EMBL/GenBank/DDBJ databases">
        <authorList>
            <person name="Tagirdzhanova G."/>
        </authorList>
    </citation>
    <scope>NUCLEOTIDE SEQUENCE</scope>
</reference>
<dbReference type="OrthoDB" id="191995at2759"/>
<evidence type="ECO:0000313" key="2">
    <source>
        <dbReference type="EMBL" id="CAF9914625.1"/>
    </source>
</evidence>
<evidence type="ECO:0000313" key="3">
    <source>
        <dbReference type="Proteomes" id="UP000664203"/>
    </source>
</evidence>
<comment type="caution">
    <text evidence="2">The sequence shown here is derived from an EMBL/GenBank/DDBJ whole genome shotgun (WGS) entry which is preliminary data.</text>
</comment>
<organism evidence="2 3">
    <name type="scientific">Alectoria fallacina</name>
    <dbReference type="NCBI Taxonomy" id="1903189"/>
    <lineage>
        <taxon>Eukaryota</taxon>
        <taxon>Fungi</taxon>
        <taxon>Dikarya</taxon>
        <taxon>Ascomycota</taxon>
        <taxon>Pezizomycotina</taxon>
        <taxon>Lecanoromycetes</taxon>
        <taxon>OSLEUM clade</taxon>
        <taxon>Lecanoromycetidae</taxon>
        <taxon>Lecanorales</taxon>
        <taxon>Lecanorineae</taxon>
        <taxon>Parmeliaceae</taxon>
        <taxon>Alectoria</taxon>
    </lineage>
</organism>
<feature type="transmembrane region" description="Helical" evidence="1">
    <location>
        <begin position="7"/>
        <end position="26"/>
    </location>
</feature>
<name>A0A8H3EZT5_9LECA</name>
<feature type="transmembrane region" description="Helical" evidence="1">
    <location>
        <begin position="38"/>
        <end position="60"/>
    </location>
</feature>
<protein>
    <submittedName>
        <fullName evidence="2">Uncharacterized protein</fullName>
    </submittedName>
</protein>
<gene>
    <name evidence="2" type="ORF">ALECFALPRED_009655</name>
</gene>
<dbReference type="EMBL" id="CAJPDR010000074">
    <property type="protein sequence ID" value="CAF9914625.1"/>
    <property type="molecule type" value="Genomic_DNA"/>
</dbReference>
<accession>A0A8H3EZT5</accession>
<proteinExistence type="predicted"/>
<keyword evidence="3" id="KW-1185">Reference proteome</keyword>
<dbReference type="AlphaFoldDB" id="A0A8H3EZT5"/>
<keyword evidence="1" id="KW-1133">Transmembrane helix</keyword>